<dbReference type="Proteomes" id="UP000054270">
    <property type="component" value="Unassembled WGS sequence"/>
</dbReference>
<dbReference type="AlphaFoldDB" id="A0A0D2NA82"/>
<gene>
    <name evidence="2" type="ORF">HYPSUDRAFT_209464</name>
</gene>
<keyword evidence="3" id="KW-1185">Reference proteome</keyword>
<feature type="region of interest" description="Disordered" evidence="1">
    <location>
        <begin position="152"/>
        <end position="188"/>
    </location>
</feature>
<evidence type="ECO:0000313" key="2">
    <source>
        <dbReference type="EMBL" id="KJA13516.1"/>
    </source>
</evidence>
<proteinExistence type="predicted"/>
<accession>A0A0D2NA82</accession>
<protein>
    <submittedName>
        <fullName evidence="2">Uncharacterized protein</fullName>
    </submittedName>
</protein>
<dbReference type="EMBL" id="KN817734">
    <property type="protein sequence ID" value="KJA13516.1"/>
    <property type="molecule type" value="Genomic_DNA"/>
</dbReference>
<name>A0A0D2NA82_HYPSF</name>
<evidence type="ECO:0000313" key="3">
    <source>
        <dbReference type="Proteomes" id="UP000054270"/>
    </source>
</evidence>
<sequence>MLQNTIEAYQRKIAENGDAPLDLLYRLQHEYNHDVLHLQTSADAQVASEIARAEATLASPNATVDAWAPPTVPPMGRASRARGLSGRLVRGLRDVRVQLLPVDGGDVAQCVLVTRSIQGPRVVKRGRRDRVDRAKAQQDEFARRVEAIIQRKRAKRAGPARPDTPEPISASSSTSSTTSTTSSTSEPAAWSDVVFKAENQLSVQDILNLPRPAVDVYAPVAAALMYQLWAVAT</sequence>
<feature type="compositionally biased region" description="Low complexity" evidence="1">
    <location>
        <begin position="171"/>
        <end position="185"/>
    </location>
</feature>
<organism evidence="2 3">
    <name type="scientific">Hypholoma sublateritium (strain FD-334 SS-4)</name>
    <dbReference type="NCBI Taxonomy" id="945553"/>
    <lineage>
        <taxon>Eukaryota</taxon>
        <taxon>Fungi</taxon>
        <taxon>Dikarya</taxon>
        <taxon>Basidiomycota</taxon>
        <taxon>Agaricomycotina</taxon>
        <taxon>Agaricomycetes</taxon>
        <taxon>Agaricomycetidae</taxon>
        <taxon>Agaricales</taxon>
        <taxon>Agaricineae</taxon>
        <taxon>Strophariaceae</taxon>
        <taxon>Hypholoma</taxon>
    </lineage>
</organism>
<evidence type="ECO:0000256" key="1">
    <source>
        <dbReference type="SAM" id="MobiDB-lite"/>
    </source>
</evidence>
<reference evidence="3" key="1">
    <citation type="submission" date="2014-04" db="EMBL/GenBank/DDBJ databases">
        <title>Evolutionary Origins and Diversification of the Mycorrhizal Mutualists.</title>
        <authorList>
            <consortium name="DOE Joint Genome Institute"/>
            <consortium name="Mycorrhizal Genomics Consortium"/>
            <person name="Kohler A."/>
            <person name="Kuo A."/>
            <person name="Nagy L.G."/>
            <person name="Floudas D."/>
            <person name="Copeland A."/>
            <person name="Barry K.W."/>
            <person name="Cichocki N."/>
            <person name="Veneault-Fourrey C."/>
            <person name="LaButti K."/>
            <person name="Lindquist E.A."/>
            <person name="Lipzen A."/>
            <person name="Lundell T."/>
            <person name="Morin E."/>
            <person name="Murat C."/>
            <person name="Riley R."/>
            <person name="Ohm R."/>
            <person name="Sun H."/>
            <person name="Tunlid A."/>
            <person name="Henrissat B."/>
            <person name="Grigoriev I.V."/>
            <person name="Hibbett D.S."/>
            <person name="Martin F."/>
        </authorList>
    </citation>
    <scope>NUCLEOTIDE SEQUENCE [LARGE SCALE GENOMIC DNA]</scope>
    <source>
        <strain evidence="3">FD-334 SS-4</strain>
    </source>
</reference>